<dbReference type="RefSeq" id="WP_149797390.1">
    <property type="nucleotide sequence ID" value="NZ_FNBO01000001.1"/>
</dbReference>
<dbReference type="EMBL" id="FNBO01000001">
    <property type="protein sequence ID" value="SDF00377.1"/>
    <property type="molecule type" value="Genomic_DNA"/>
</dbReference>
<gene>
    <name evidence="1" type="ORF">SAMN04488067_101399</name>
</gene>
<accession>A0A1G7HIP6</accession>
<evidence type="ECO:0000313" key="1">
    <source>
        <dbReference type="EMBL" id="SDF00377.1"/>
    </source>
</evidence>
<protein>
    <submittedName>
        <fullName evidence="1">Uncharacterized protein</fullName>
    </submittedName>
</protein>
<keyword evidence="2" id="KW-1185">Reference proteome</keyword>
<dbReference type="OrthoDB" id="59816at2157"/>
<organism evidence="1 2">
    <name type="scientific">Halorubrum xinjiangense</name>
    <dbReference type="NCBI Taxonomy" id="261291"/>
    <lineage>
        <taxon>Archaea</taxon>
        <taxon>Methanobacteriati</taxon>
        <taxon>Methanobacteriota</taxon>
        <taxon>Stenosarchaea group</taxon>
        <taxon>Halobacteria</taxon>
        <taxon>Halobacteriales</taxon>
        <taxon>Haloferacaceae</taxon>
        <taxon>Halorubrum</taxon>
    </lineage>
</organism>
<evidence type="ECO:0000313" key="2">
    <source>
        <dbReference type="Proteomes" id="UP000324020"/>
    </source>
</evidence>
<dbReference type="Pfam" id="PF03686">
    <property type="entry name" value="UPF0146"/>
    <property type="match status" value="2"/>
</dbReference>
<reference evidence="1 2" key="1">
    <citation type="submission" date="2016-10" db="EMBL/GenBank/DDBJ databases">
        <authorList>
            <person name="Varghese N."/>
            <person name="Submissions S."/>
        </authorList>
    </citation>
    <scope>NUCLEOTIDE SEQUENCE [LARGE SCALE GENOMIC DNA]</scope>
    <source>
        <strain evidence="1 2">CGMCC 1.3527</strain>
    </source>
</reference>
<name>A0A1G7HIP6_9EURY</name>
<dbReference type="Proteomes" id="UP000324020">
    <property type="component" value="Unassembled WGS sequence"/>
</dbReference>
<dbReference type="AlphaFoldDB" id="A0A1G7HIP6"/>
<sequence length="167" mass="17611">MVSSPPSERALVAALDPYERPIEVGVGRRPDVARALADRGREVVAFDVEVSEDARDAAAATRTSSAGSLRVVAADVTALATAGGDRLIRDALGLDASNEDERDASNASTGVDAVYARNLPAELQRPTVALAERLDAACLFTTLGFEEPVVDVRRRSTESGTVVYVAR</sequence>
<dbReference type="InterPro" id="IPR005353">
    <property type="entry name" value="UPF0146"/>
</dbReference>
<proteinExistence type="predicted"/>